<keyword evidence="3" id="KW-1185">Reference proteome</keyword>
<dbReference type="KEGG" id="pact:CA264_05890"/>
<dbReference type="Pfam" id="PF01593">
    <property type="entry name" value="Amino_oxidase"/>
    <property type="match status" value="1"/>
</dbReference>
<reference evidence="3" key="1">
    <citation type="submission" date="2017-05" db="EMBL/GenBank/DDBJ databases">
        <authorList>
            <person name="Ray J."/>
            <person name="Price M."/>
            <person name="Deutschbauer A."/>
        </authorList>
    </citation>
    <scope>NUCLEOTIDE SEQUENCE [LARGE SCALE GENOMIC DNA]</scope>
    <source>
        <strain evidence="3">DSM 19842</strain>
    </source>
</reference>
<dbReference type="Proteomes" id="UP000266292">
    <property type="component" value="Chromosome"/>
</dbReference>
<gene>
    <name evidence="2" type="ORF">CA264_05890</name>
</gene>
<dbReference type="InterPro" id="IPR036188">
    <property type="entry name" value="FAD/NAD-bd_sf"/>
</dbReference>
<organism evidence="2 3">
    <name type="scientific">Pontibacter actiniarum</name>
    <dbReference type="NCBI Taxonomy" id="323450"/>
    <lineage>
        <taxon>Bacteria</taxon>
        <taxon>Pseudomonadati</taxon>
        <taxon>Bacteroidota</taxon>
        <taxon>Cytophagia</taxon>
        <taxon>Cytophagales</taxon>
        <taxon>Hymenobacteraceae</taxon>
        <taxon>Pontibacter</taxon>
    </lineage>
</organism>
<dbReference type="PANTHER" id="PTHR46313:SF3">
    <property type="entry name" value="PROLYCOPENE ISOMERASE, CHLOROPLASTIC"/>
    <property type="match status" value="1"/>
</dbReference>
<dbReference type="SUPFAM" id="SSF51905">
    <property type="entry name" value="FAD/NAD(P)-binding domain"/>
    <property type="match status" value="1"/>
</dbReference>
<dbReference type="PANTHER" id="PTHR46313">
    <property type="match status" value="1"/>
</dbReference>
<dbReference type="Gene3D" id="3.90.660.20">
    <property type="entry name" value="Protoporphyrinogen oxidase, mitochondrial, domain 2"/>
    <property type="match status" value="1"/>
</dbReference>
<evidence type="ECO:0000313" key="2">
    <source>
        <dbReference type="EMBL" id="ARS35009.1"/>
    </source>
</evidence>
<dbReference type="OrthoDB" id="9789960at2"/>
<dbReference type="GO" id="GO:0016116">
    <property type="term" value="P:carotenoid metabolic process"/>
    <property type="evidence" value="ECO:0007669"/>
    <property type="project" value="InterPro"/>
</dbReference>
<dbReference type="AlphaFoldDB" id="A0A1X9YQ70"/>
<dbReference type="InterPro" id="IPR002937">
    <property type="entry name" value="Amino_oxidase"/>
</dbReference>
<dbReference type="EMBL" id="CP021235">
    <property type="protein sequence ID" value="ARS35009.1"/>
    <property type="molecule type" value="Genomic_DNA"/>
</dbReference>
<evidence type="ECO:0000313" key="3">
    <source>
        <dbReference type="Proteomes" id="UP000266292"/>
    </source>
</evidence>
<dbReference type="STRING" id="709015.GCA_000472485_01178"/>
<evidence type="ECO:0000259" key="1">
    <source>
        <dbReference type="Pfam" id="PF01593"/>
    </source>
</evidence>
<feature type="domain" description="Amine oxidase" evidence="1">
    <location>
        <begin position="15"/>
        <end position="479"/>
    </location>
</feature>
<accession>A0A1X9YQ70</accession>
<name>A0A1X9YQ70_9BACT</name>
<sequence length="484" mass="54164">MKYDVVLIGSGFGSLTAAALLAKRGLQVCVLEQAKYPGGCATSYKRKGYWFETGATTLVGLDEGMPLRYLLDTTGIRVPLRQLEVPMQVHLPNGQVLTRYGNLEEWIAEAERVFGSHNQRPFWKHCYRISQQVWHTSLQQRSFPFSAPKDLLRAALRVRPGQLKLLPAAFRTMEEVLRKYGLLHNQLFVDFVNEQLLITAQNYLEEVNELFGATALCYTLYRNYYVPGGLINLVRPVEAYLTAAGSTIRYGQQAQRVERLPDGYRTTTNKGSFESRYLISGIPLNNTLKLFQDEKLQQRLEPYLMPSEQLNGAFTMGLVLKGEEPPKVLHHQVHIPEGLPVTGGKSIFISFSDPADVQRAPAGEMVASISTHVPNPGHLVLHDKAVLEEAILEALARQGLLMRENIRSLQSATPGAWIFWTHRAYGAVGGYPQYKHIKPWQMKDARLDHHGAYVCGDTVYPGQGIVGVCLSGIIAAEKLVQDHL</sequence>
<dbReference type="Gene3D" id="3.50.50.60">
    <property type="entry name" value="FAD/NAD(P)-binding domain"/>
    <property type="match status" value="2"/>
</dbReference>
<proteinExistence type="predicted"/>
<dbReference type="GO" id="GO:0016491">
    <property type="term" value="F:oxidoreductase activity"/>
    <property type="evidence" value="ECO:0007669"/>
    <property type="project" value="InterPro"/>
</dbReference>
<dbReference type="InterPro" id="IPR045892">
    <property type="entry name" value="CrtISO-like"/>
</dbReference>
<dbReference type="RefSeq" id="WP_025605436.1">
    <property type="nucleotide sequence ID" value="NZ_CP021235.1"/>
</dbReference>
<protein>
    <submittedName>
        <fullName evidence="2">Amine oxidase</fullName>
    </submittedName>
</protein>